<sequence length="195" mass="21914">MLPKQPKRPKPTLSIYESTGESSVVRTPVGKAIDTAAMLSDYMDKIGADGKIIWNIFLMSWGFDKTLLRPTVNATIGGEVSVKRLNPKTAHRMHVITCFKNTTSAVSVDGANLQRWMDKHSSLIDFIILDQDLFQLTMEKLAANITACLTEDIYAQFIDVEYGGMDDEYEDIITIQYKEGVINTKLKNYEQIRAG</sequence>
<proteinExistence type="predicted"/>
<evidence type="ECO:0000313" key="1">
    <source>
        <dbReference type="EMBL" id="CAH0392076.1"/>
    </source>
</evidence>
<accession>A0A9P0F4Q7</accession>
<dbReference type="Proteomes" id="UP001152759">
    <property type="component" value="Chromosome 6"/>
</dbReference>
<organism evidence="1 2">
    <name type="scientific">Bemisia tabaci</name>
    <name type="common">Sweetpotato whitefly</name>
    <name type="synonym">Aleurodes tabaci</name>
    <dbReference type="NCBI Taxonomy" id="7038"/>
    <lineage>
        <taxon>Eukaryota</taxon>
        <taxon>Metazoa</taxon>
        <taxon>Ecdysozoa</taxon>
        <taxon>Arthropoda</taxon>
        <taxon>Hexapoda</taxon>
        <taxon>Insecta</taxon>
        <taxon>Pterygota</taxon>
        <taxon>Neoptera</taxon>
        <taxon>Paraneoptera</taxon>
        <taxon>Hemiptera</taxon>
        <taxon>Sternorrhyncha</taxon>
        <taxon>Aleyrodoidea</taxon>
        <taxon>Aleyrodidae</taxon>
        <taxon>Aleyrodinae</taxon>
        <taxon>Bemisia</taxon>
    </lineage>
</organism>
<keyword evidence="2" id="KW-1185">Reference proteome</keyword>
<protein>
    <submittedName>
        <fullName evidence="1">Uncharacterized protein</fullName>
    </submittedName>
</protein>
<evidence type="ECO:0000313" key="2">
    <source>
        <dbReference type="Proteomes" id="UP001152759"/>
    </source>
</evidence>
<reference evidence="1" key="1">
    <citation type="submission" date="2021-12" db="EMBL/GenBank/DDBJ databases">
        <authorList>
            <person name="King R."/>
        </authorList>
    </citation>
    <scope>NUCLEOTIDE SEQUENCE</scope>
</reference>
<name>A0A9P0F4Q7_BEMTA</name>
<dbReference type="EMBL" id="OU963867">
    <property type="protein sequence ID" value="CAH0392076.1"/>
    <property type="molecule type" value="Genomic_DNA"/>
</dbReference>
<gene>
    <name evidence="1" type="ORF">BEMITA_LOCUS10633</name>
</gene>
<dbReference type="AlphaFoldDB" id="A0A9P0F4Q7"/>